<evidence type="ECO:0000313" key="2">
    <source>
        <dbReference type="Proteomes" id="UP001589783"/>
    </source>
</evidence>
<keyword evidence="2" id="KW-1185">Reference proteome</keyword>
<comment type="caution">
    <text evidence="1">The sequence shown here is derived from an EMBL/GenBank/DDBJ whole genome shotgun (WGS) entry which is preliminary data.</text>
</comment>
<reference evidence="1 2" key="1">
    <citation type="submission" date="2024-09" db="EMBL/GenBank/DDBJ databases">
        <authorList>
            <person name="Sun Q."/>
            <person name="Mori K."/>
        </authorList>
    </citation>
    <scope>NUCLEOTIDE SEQUENCE [LARGE SCALE GENOMIC DNA]</scope>
    <source>
        <strain evidence="1 2">CCM 7957</strain>
    </source>
</reference>
<sequence length="106" mass="11609">MLGNETIRILAQTVRNADGTVTVHDVDVDVAGCWVGPLTTEERRARGVDGDDTVLRVGLPITSGLGRDATLVVRGKRYRVLGEPEPYIDEDPELNGYDITVYRKLG</sequence>
<evidence type="ECO:0008006" key="3">
    <source>
        <dbReference type="Google" id="ProtNLM"/>
    </source>
</evidence>
<accession>A0ABV6H961</accession>
<gene>
    <name evidence="1" type="ORF">ACFFJD_06445</name>
</gene>
<organism evidence="1 2">
    <name type="scientific">Gordonia phosphorivorans</name>
    <dbReference type="NCBI Taxonomy" id="1056982"/>
    <lineage>
        <taxon>Bacteria</taxon>
        <taxon>Bacillati</taxon>
        <taxon>Actinomycetota</taxon>
        <taxon>Actinomycetes</taxon>
        <taxon>Mycobacteriales</taxon>
        <taxon>Gordoniaceae</taxon>
        <taxon>Gordonia</taxon>
    </lineage>
</organism>
<protein>
    <recommendedName>
        <fullName evidence="3">Head-tail adaptor protein</fullName>
    </recommendedName>
</protein>
<dbReference type="RefSeq" id="WP_382362318.1">
    <property type="nucleotide sequence ID" value="NZ_JBHLWV010000016.1"/>
</dbReference>
<name>A0ABV6H961_9ACTN</name>
<dbReference type="Proteomes" id="UP001589783">
    <property type="component" value="Unassembled WGS sequence"/>
</dbReference>
<proteinExistence type="predicted"/>
<dbReference type="EMBL" id="JBHLWV010000016">
    <property type="protein sequence ID" value="MFC0314488.1"/>
    <property type="molecule type" value="Genomic_DNA"/>
</dbReference>
<evidence type="ECO:0000313" key="1">
    <source>
        <dbReference type="EMBL" id="MFC0314488.1"/>
    </source>
</evidence>